<comment type="caution">
    <text evidence="3">The sequence shown here is derived from an EMBL/GenBank/DDBJ whole genome shotgun (WGS) entry which is preliminary data.</text>
</comment>
<gene>
    <name evidence="3" type="ORF">AM587_10011804</name>
</gene>
<reference evidence="3 4" key="1">
    <citation type="submission" date="2015-11" db="EMBL/GenBank/DDBJ databases">
        <title>Genomes and virulence difference between two physiological races of Phytophthora nicotianae.</title>
        <authorList>
            <person name="Liu H."/>
            <person name="Ma X."/>
            <person name="Yu H."/>
            <person name="Fang D."/>
            <person name="Li Y."/>
            <person name="Wang X."/>
            <person name="Wang W."/>
            <person name="Dong Y."/>
            <person name="Xiao B."/>
        </authorList>
    </citation>
    <scope>NUCLEOTIDE SEQUENCE [LARGE SCALE GENOMIC DNA]</scope>
    <source>
        <strain evidence="4">race 0</strain>
    </source>
</reference>
<dbReference type="PANTHER" id="PTHR16214:SF3">
    <property type="entry name" value="TRANSMEMBRANE PROTEIN 260"/>
    <property type="match status" value="1"/>
</dbReference>
<evidence type="ECO:0008006" key="5">
    <source>
        <dbReference type="Google" id="ProtNLM"/>
    </source>
</evidence>
<feature type="compositionally biased region" description="Basic residues" evidence="1">
    <location>
        <begin position="575"/>
        <end position="589"/>
    </location>
</feature>
<dbReference type="AlphaFoldDB" id="A0A0W8D001"/>
<evidence type="ECO:0000313" key="4">
    <source>
        <dbReference type="Proteomes" id="UP000052943"/>
    </source>
</evidence>
<dbReference type="Pfam" id="PF11028">
    <property type="entry name" value="TMEM260-like"/>
    <property type="match status" value="1"/>
</dbReference>
<feature type="compositionally biased region" description="Polar residues" evidence="1">
    <location>
        <begin position="560"/>
        <end position="570"/>
    </location>
</feature>
<dbReference type="InterPro" id="IPR021280">
    <property type="entry name" value="TMEM260-like"/>
</dbReference>
<feature type="transmembrane region" description="Helical" evidence="2">
    <location>
        <begin position="87"/>
        <end position="109"/>
    </location>
</feature>
<sequence length="589" mass="65250">MHVKSQTITRMPLPWLWTLLLSLLIYTTTWPLDRLPGGDSGELLAEACIGGVAHPPGYPLLLSLLRAVRWAAQKCCSDGDNSIHFVLLANTMNTFIAAGAVACVAHTVYLMTSKKASVEAVAAGLCFALSKLTWEYARGFEVFALNNLLVGILHLLVVRHFIQPTMKCACLGAFVCGLGLTNQHTIGLGLTVATHGVAAMVAADGNWIRAIRYSICLTLVAAQYQRNRLVGHDLPGDLIRRHGEAIFDVIPRNGVLLSYTDINWNSLRYLKACEGMRPDVTLLSLQLMPFPWFPRQHALYPTIVFPPIQRGVSTVKTSPGYARLLHDFLAANIAIDSDHLFLDLHAVNDEDIAPNGQYLGFTLSPRGLVWKVNAPPSTAAEFEALYTEWKATSPPSVHFAPSLYPPGSWEFASATIANDACYQGALFALSYWLQRGKSIQHAREAATYVLGMHHTLQLLTQVEADAAVVDGSWGLTYDKYDLAKNTALAAMRYSSGLELMQPLIVLLKEQQRHSGASRQDLVELQELDKLLQHLDETRQVAVARVKFLLKNMKLRQDPDTNAFNNFLESQQGDKKKSKKRKKRRTQVTP</sequence>
<dbReference type="InterPro" id="IPR052724">
    <property type="entry name" value="GT117_domain-containing"/>
</dbReference>
<dbReference type="PANTHER" id="PTHR16214">
    <property type="entry name" value="TRANSMEMBRANE PROTEIN 260"/>
    <property type="match status" value="1"/>
</dbReference>
<proteinExistence type="predicted"/>
<feature type="transmembrane region" description="Helical" evidence="2">
    <location>
        <begin position="12"/>
        <end position="32"/>
    </location>
</feature>
<evidence type="ECO:0000256" key="2">
    <source>
        <dbReference type="SAM" id="Phobius"/>
    </source>
</evidence>
<feature type="transmembrane region" description="Helical" evidence="2">
    <location>
        <begin position="140"/>
        <end position="158"/>
    </location>
</feature>
<keyword evidence="2" id="KW-0472">Membrane</keyword>
<evidence type="ECO:0000256" key="1">
    <source>
        <dbReference type="SAM" id="MobiDB-lite"/>
    </source>
</evidence>
<organism evidence="3 4">
    <name type="scientific">Phytophthora nicotianae</name>
    <name type="common">Potato buckeye rot agent</name>
    <name type="synonym">Phytophthora parasitica</name>
    <dbReference type="NCBI Taxonomy" id="4792"/>
    <lineage>
        <taxon>Eukaryota</taxon>
        <taxon>Sar</taxon>
        <taxon>Stramenopiles</taxon>
        <taxon>Oomycota</taxon>
        <taxon>Peronosporomycetes</taxon>
        <taxon>Peronosporales</taxon>
        <taxon>Peronosporaceae</taxon>
        <taxon>Phytophthora</taxon>
    </lineage>
</organism>
<feature type="region of interest" description="Disordered" evidence="1">
    <location>
        <begin position="560"/>
        <end position="589"/>
    </location>
</feature>
<name>A0A0W8D001_PHYNI</name>
<keyword evidence="2" id="KW-1133">Transmembrane helix</keyword>
<protein>
    <recommendedName>
        <fullName evidence="5">DUF2723 domain-containing protein</fullName>
    </recommendedName>
</protein>
<dbReference type="Proteomes" id="UP000052943">
    <property type="component" value="Unassembled WGS sequence"/>
</dbReference>
<accession>A0A0W8D001</accession>
<keyword evidence="2" id="KW-0812">Transmembrane</keyword>
<dbReference type="EMBL" id="LNFO01001633">
    <property type="protein sequence ID" value="KUF89725.1"/>
    <property type="molecule type" value="Genomic_DNA"/>
</dbReference>
<evidence type="ECO:0000313" key="3">
    <source>
        <dbReference type="EMBL" id="KUF89725.1"/>
    </source>
</evidence>
<dbReference type="OrthoDB" id="197432at2759"/>